<accession>A0ABQ7Y9X7</accession>
<dbReference type="EMBL" id="JAGKQM010000018">
    <property type="protein sequence ID" value="KAH0864509.1"/>
    <property type="molecule type" value="Genomic_DNA"/>
</dbReference>
<organism evidence="1 2">
    <name type="scientific">Brassica napus</name>
    <name type="common">Rape</name>
    <dbReference type="NCBI Taxonomy" id="3708"/>
    <lineage>
        <taxon>Eukaryota</taxon>
        <taxon>Viridiplantae</taxon>
        <taxon>Streptophyta</taxon>
        <taxon>Embryophyta</taxon>
        <taxon>Tracheophyta</taxon>
        <taxon>Spermatophyta</taxon>
        <taxon>Magnoliopsida</taxon>
        <taxon>eudicotyledons</taxon>
        <taxon>Gunneridae</taxon>
        <taxon>Pentapetalae</taxon>
        <taxon>rosids</taxon>
        <taxon>malvids</taxon>
        <taxon>Brassicales</taxon>
        <taxon>Brassicaceae</taxon>
        <taxon>Brassiceae</taxon>
        <taxon>Brassica</taxon>
    </lineage>
</organism>
<protein>
    <submittedName>
        <fullName evidence="1">Uncharacterized protein</fullName>
    </submittedName>
</protein>
<feature type="non-terminal residue" evidence="1">
    <location>
        <position position="1"/>
    </location>
</feature>
<evidence type="ECO:0000313" key="2">
    <source>
        <dbReference type="Proteomes" id="UP000824890"/>
    </source>
</evidence>
<reference evidence="1 2" key="1">
    <citation type="submission" date="2021-05" db="EMBL/GenBank/DDBJ databases">
        <title>Genome Assembly of Synthetic Allotetraploid Brassica napus Reveals Homoeologous Exchanges between Subgenomes.</title>
        <authorList>
            <person name="Davis J.T."/>
        </authorList>
    </citation>
    <scope>NUCLEOTIDE SEQUENCE [LARGE SCALE GENOMIC DNA]</scope>
    <source>
        <strain evidence="2">cv. Da-Ae</strain>
        <tissue evidence="1">Seedling</tissue>
    </source>
</reference>
<keyword evidence="2" id="KW-1185">Reference proteome</keyword>
<comment type="caution">
    <text evidence="1">The sequence shown here is derived from an EMBL/GenBank/DDBJ whole genome shotgun (WGS) entry which is preliminary data.</text>
</comment>
<proteinExistence type="predicted"/>
<dbReference type="Proteomes" id="UP000824890">
    <property type="component" value="Unassembled WGS sequence"/>
</dbReference>
<gene>
    <name evidence="1" type="ORF">HID58_081720</name>
</gene>
<name>A0ABQ7Y9X7_BRANA</name>
<evidence type="ECO:0000313" key="1">
    <source>
        <dbReference type="EMBL" id="KAH0864509.1"/>
    </source>
</evidence>
<sequence>WVKLLSGESFVVCVWVHRAHLFLGFWLLEGPLLWSCQVEPSQYPVAPSVFDGLVLSGEEFGSGSSKWFLSSPGACVLTFPKVSACGSGWYPA</sequence>